<name>D3UT96_9PSED</name>
<dbReference type="AlphaFoldDB" id="D3UT96"/>
<evidence type="ECO:0000313" key="1">
    <source>
        <dbReference type="EMBL" id="CBI67624.1"/>
    </source>
</evidence>
<sequence length="167" mass="18778">MSEDARDSPDSNALEFGYQTCGGIYLRKQNQQSSRAIHMQSLAPDQLVRLSYPELIDLSFQPYLAWIDTSLTAELKEFGLPVAYAGYSEWECQDSAPKLSISWNWFKEAFSGKVLIAPGGISCNIMLRSPRGYDLGPDMTQQLLLVWISRQGLECKLPAGLMFDRES</sequence>
<reference evidence="1" key="1">
    <citation type="journal article" date="2011" name="Environ. Microbiol.">
        <title>The plant pathogen Pseudomonas fuscovaginae contains two conserved quorum sensing systems involved in virulence and negatively regulated by RsaL and the novel regulator RsaM.</title>
        <authorList>
            <person name="Mattiuzzo M."/>
            <person name="Bertani I."/>
            <person name="Ferluga S."/>
            <person name="Cabrio L."/>
            <person name="Bigirimana J."/>
            <person name="Guarnaccia C."/>
            <person name="Pongor S."/>
            <person name="Maraite H."/>
            <person name="Venturi V."/>
        </authorList>
    </citation>
    <scope>NUCLEOTIDE SEQUENCE</scope>
    <source>
        <strain evidence="1">UPB0736</strain>
    </source>
</reference>
<protein>
    <submittedName>
        <fullName evidence="1">RsaM protein</fullName>
    </submittedName>
</protein>
<dbReference type="InterPro" id="IPR032598">
    <property type="entry name" value="RsaM-like"/>
</dbReference>
<dbReference type="Gene3D" id="3.10.450.610">
    <property type="match status" value="1"/>
</dbReference>
<accession>D3UT96</accession>
<dbReference type="EMBL" id="FN598970">
    <property type="protein sequence ID" value="CBI67624.1"/>
    <property type="molecule type" value="Genomic_DNA"/>
</dbReference>
<gene>
    <name evidence="1" type="primary">rsaM</name>
</gene>
<organism evidence="1">
    <name type="scientific">Pseudomonas asplenii</name>
    <dbReference type="NCBI Taxonomy" id="53407"/>
    <lineage>
        <taxon>Bacteria</taxon>
        <taxon>Pseudomonadati</taxon>
        <taxon>Pseudomonadota</taxon>
        <taxon>Gammaproteobacteria</taxon>
        <taxon>Pseudomonadales</taxon>
        <taxon>Pseudomonadaceae</taxon>
        <taxon>Pseudomonas</taxon>
    </lineage>
</organism>
<proteinExistence type="predicted"/>
<dbReference type="Pfam" id="PF16245">
    <property type="entry name" value="DUF4902"/>
    <property type="match status" value="1"/>
</dbReference>